<reference evidence="9 10" key="2">
    <citation type="journal article" date="2017" name="Genome Biol.">
        <title>New reference genome sequences of hot pepper reveal the massive evolution of plant disease-resistance genes by retroduplication.</title>
        <authorList>
            <person name="Kim S."/>
            <person name="Park J."/>
            <person name="Yeom S.I."/>
            <person name="Kim Y.M."/>
            <person name="Seo E."/>
            <person name="Kim K.T."/>
            <person name="Kim M.S."/>
            <person name="Lee J.M."/>
            <person name="Cheong K."/>
            <person name="Shin H.S."/>
            <person name="Kim S.B."/>
            <person name="Han K."/>
            <person name="Lee J."/>
            <person name="Park M."/>
            <person name="Lee H.A."/>
            <person name="Lee H.Y."/>
            <person name="Lee Y."/>
            <person name="Oh S."/>
            <person name="Lee J.H."/>
            <person name="Choi E."/>
            <person name="Choi E."/>
            <person name="Lee S.E."/>
            <person name="Jeon J."/>
            <person name="Kim H."/>
            <person name="Choi G."/>
            <person name="Song H."/>
            <person name="Lee J."/>
            <person name="Lee S.C."/>
            <person name="Kwon J.K."/>
            <person name="Lee H.Y."/>
            <person name="Koo N."/>
            <person name="Hong Y."/>
            <person name="Kim R.W."/>
            <person name="Kang W.H."/>
            <person name="Huh J.H."/>
            <person name="Kang B.C."/>
            <person name="Yang T.J."/>
            <person name="Lee Y.H."/>
            <person name="Bennetzen J.L."/>
            <person name="Choi D."/>
        </authorList>
    </citation>
    <scope>NUCLEOTIDE SEQUENCE [LARGE SCALE GENOMIC DNA]</scope>
    <source>
        <strain evidence="10">cv. CM334</strain>
    </source>
</reference>
<proteinExistence type="predicted"/>
<evidence type="ECO:0000313" key="10">
    <source>
        <dbReference type="Proteomes" id="UP000222542"/>
    </source>
</evidence>
<feature type="transmembrane region" description="Helical" evidence="6">
    <location>
        <begin position="643"/>
        <end position="662"/>
    </location>
</feature>
<dbReference type="AlphaFoldDB" id="A0A2G2YVC8"/>
<keyword evidence="3 6" id="KW-0256">Endoplasmic reticulum</keyword>
<keyword evidence="4 6" id="KW-1133">Transmembrane helix</keyword>
<evidence type="ECO:0000256" key="2">
    <source>
        <dbReference type="ARBA" id="ARBA00022692"/>
    </source>
</evidence>
<evidence type="ECO:0000256" key="7">
    <source>
        <dbReference type="SAM" id="MobiDB-lite"/>
    </source>
</evidence>
<dbReference type="Proteomes" id="UP000222542">
    <property type="component" value="Unassembled WGS sequence"/>
</dbReference>
<evidence type="ECO:0000256" key="4">
    <source>
        <dbReference type="ARBA" id="ARBA00022989"/>
    </source>
</evidence>
<reference evidence="9 10" key="1">
    <citation type="journal article" date="2014" name="Nat. Genet.">
        <title>Genome sequence of the hot pepper provides insights into the evolution of pungency in Capsicum species.</title>
        <authorList>
            <person name="Kim S."/>
            <person name="Park M."/>
            <person name="Yeom S.I."/>
            <person name="Kim Y.M."/>
            <person name="Lee J.M."/>
            <person name="Lee H.A."/>
            <person name="Seo E."/>
            <person name="Choi J."/>
            <person name="Cheong K."/>
            <person name="Kim K.T."/>
            <person name="Jung K."/>
            <person name="Lee G.W."/>
            <person name="Oh S.K."/>
            <person name="Bae C."/>
            <person name="Kim S.B."/>
            <person name="Lee H.Y."/>
            <person name="Kim S.Y."/>
            <person name="Kim M.S."/>
            <person name="Kang B.C."/>
            <person name="Jo Y.D."/>
            <person name="Yang H.B."/>
            <person name="Jeong H.J."/>
            <person name="Kang W.H."/>
            <person name="Kwon J.K."/>
            <person name="Shin C."/>
            <person name="Lim J.Y."/>
            <person name="Park J.H."/>
            <person name="Huh J.H."/>
            <person name="Kim J.S."/>
            <person name="Kim B.D."/>
            <person name="Cohen O."/>
            <person name="Paran I."/>
            <person name="Suh M.C."/>
            <person name="Lee S.B."/>
            <person name="Kim Y.K."/>
            <person name="Shin Y."/>
            <person name="Noh S.J."/>
            <person name="Park J."/>
            <person name="Seo Y.S."/>
            <person name="Kwon S.Y."/>
            <person name="Kim H.A."/>
            <person name="Park J.M."/>
            <person name="Kim H.J."/>
            <person name="Choi S.B."/>
            <person name="Bosland P.W."/>
            <person name="Reeves G."/>
            <person name="Jo S.H."/>
            <person name="Lee B.W."/>
            <person name="Cho H.T."/>
            <person name="Choi H.S."/>
            <person name="Lee M.S."/>
            <person name="Yu Y."/>
            <person name="Do Choi Y."/>
            <person name="Park B.S."/>
            <person name="van Deynze A."/>
            <person name="Ashrafi H."/>
            <person name="Hill T."/>
            <person name="Kim W.T."/>
            <person name="Pai H.S."/>
            <person name="Ahn H.K."/>
            <person name="Yeam I."/>
            <person name="Giovannoni J.J."/>
            <person name="Rose J.K."/>
            <person name="Sorensen I."/>
            <person name="Lee S.J."/>
            <person name="Kim R.W."/>
            <person name="Choi I.Y."/>
            <person name="Choi B.S."/>
            <person name="Lim J.S."/>
            <person name="Lee Y.H."/>
            <person name="Choi D."/>
        </authorList>
    </citation>
    <scope>NUCLEOTIDE SEQUENCE [LARGE SCALE GENOMIC DNA]</scope>
    <source>
        <strain evidence="10">cv. CM334</strain>
    </source>
</reference>
<dbReference type="PROSITE" id="PS50845">
    <property type="entry name" value="RETICULON"/>
    <property type="match status" value="1"/>
</dbReference>
<dbReference type="PANTHER" id="PTHR46626:SF6">
    <property type="entry name" value="RETICULON-LIKE PROTEIN"/>
    <property type="match status" value="1"/>
</dbReference>
<dbReference type="InterPro" id="IPR003388">
    <property type="entry name" value="Reticulon"/>
</dbReference>
<keyword evidence="5 6" id="KW-0472">Membrane</keyword>
<evidence type="ECO:0000256" key="6">
    <source>
        <dbReference type="RuleBase" id="RU363132"/>
    </source>
</evidence>
<dbReference type="GO" id="GO:0005789">
    <property type="term" value="C:endoplasmic reticulum membrane"/>
    <property type="evidence" value="ECO:0007669"/>
    <property type="project" value="UniProtKB-SubCell"/>
</dbReference>
<keyword evidence="2 6" id="KW-0812">Transmembrane</keyword>
<gene>
    <name evidence="9" type="ORF">T459_24513</name>
</gene>
<evidence type="ECO:0000313" key="9">
    <source>
        <dbReference type="EMBL" id="PHT73728.1"/>
    </source>
</evidence>
<comment type="subcellular location">
    <subcellularLocation>
        <location evidence="1 6">Endoplasmic reticulum membrane</location>
        <topology evidence="1 6">Multi-pass membrane protein</topology>
    </subcellularLocation>
</comment>
<keyword evidence="10" id="KW-1185">Reference proteome</keyword>
<feature type="transmembrane region" description="Helical" evidence="6">
    <location>
        <begin position="668"/>
        <end position="688"/>
    </location>
</feature>
<accession>A0A2G2YVC8</accession>
<evidence type="ECO:0000256" key="3">
    <source>
        <dbReference type="ARBA" id="ARBA00022824"/>
    </source>
</evidence>
<dbReference type="PANTHER" id="PTHR46626">
    <property type="entry name" value="RETICULON-LIKE PROTEIN B17"/>
    <property type="match status" value="1"/>
</dbReference>
<dbReference type="Pfam" id="PF02453">
    <property type="entry name" value="Reticulon"/>
    <property type="match status" value="1"/>
</dbReference>
<feature type="region of interest" description="Disordered" evidence="7">
    <location>
        <begin position="40"/>
        <end position="77"/>
    </location>
</feature>
<dbReference type="Gramene" id="PHT73728">
    <property type="protein sequence ID" value="PHT73728"/>
    <property type="gene ID" value="T459_24513"/>
</dbReference>
<evidence type="ECO:0000256" key="5">
    <source>
        <dbReference type="ARBA" id="ARBA00023136"/>
    </source>
</evidence>
<feature type="transmembrane region" description="Helical" evidence="6">
    <location>
        <begin position="816"/>
        <end position="840"/>
    </location>
</feature>
<protein>
    <recommendedName>
        <fullName evidence="6">Reticulon-like protein</fullName>
    </recommendedName>
</protein>
<sequence length="867" mass="97297">MEVGNRRRRTSSRNNGVVATGSVWENRMKLDEVKGGFKVFSNNGIEEKPDENDDDGDGKDCNFISGSNSSQVDDKKLDMEGPKKCILGVSGKRKTWKTESFDGNPIQIATKSKDLSKNLDEKSKDLSVSADGVVGITRESWKTESFEGNPIQIASKRDDLSKNLDEECKDLSKNLDGKCKDLSVSTDGVVGITKKTWRTESSEGSPIQIASKSKDLSKNLDEKCKDLSKNLDGKCKDLSVSVDGVVGITKKTWRTESSEGSPIQIASNRAELNKSLDEKFKDLSKYVDEKCKNLSVSVDGVVGITRKSWKDESFDGKPIQIASRRSDLRQNLDEKCKDLSVSVDGVVGITRKSWKDESFDGKPIQIASKRDDLSKKLDGKSKYVDEKCKDLSVSVDGVVGITRKSWKDESFDGKPIQIASRRSDSRQNLDEKCKDLSVSADGVGRKIPIQNKKKSELRKLKSESVNGNVKKSNLDVRMLKKSNLDEESSVNLEGSIGIKKTKSEEFGSCEEKFITSNVVSEAKCANKLEKNLENGDDTKGDEEWDDVLEGEIDEGIEIVKEIRVQEQNKPKKIVIEDKKFQYNNKRQIPMSSINKKQSPPALVHAKIHPSPTRTKSVPDSDEFQCRQHSKLQSMVDLVMWRNVSKSALVFGIGIFVIVSSSYTQDFNISFISVLSYLGLVNLAAIFLFRSLIHRRAVDIGESSEYVVGEEEAVWILKLILPFINEFLLKIRALFFGDPSTTMKMAVLLFLLAKFGSYITIWKLSKLGFFGVFIIPKVCSSYSTQLTSHGTFFIQYIRGTWESCTHKKAVGFAIFTLVWNFSSIIARIWAVFMLYVGFRYYQQSLMREQRQVGKKSSSMDTKKQKKTF</sequence>
<organism evidence="9 10">
    <name type="scientific">Capsicum annuum</name>
    <name type="common">Capsicum pepper</name>
    <dbReference type="NCBI Taxonomy" id="4072"/>
    <lineage>
        <taxon>Eukaryota</taxon>
        <taxon>Viridiplantae</taxon>
        <taxon>Streptophyta</taxon>
        <taxon>Embryophyta</taxon>
        <taxon>Tracheophyta</taxon>
        <taxon>Spermatophyta</taxon>
        <taxon>Magnoliopsida</taxon>
        <taxon>eudicotyledons</taxon>
        <taxon>Gunneridae</taxon>
        <taxon>Pentapetalae</taxon>
        <taxon>asterids</taxon>
        <taxon>lamiids</taxon>
        <taxon>Solanales</taxon>
        <taxon>Solanaceae</taxon>
        <taxon>Solanoideae</taxon>
        <taxon>Capsiceae</taxon>
        <taxon>Capsicum</taxon>
    </lineage>
</organism>
<evidence type="ECO:0000256" key="1">
    <source>
        <dbReference type="ARBA" id="ARBA00004477"/>
    </source>
</evidence>
<evidence type="ECO:0000259" key="8">
    <source>
        <dbReference type="PROSITE" id="PS50845"/>
    </source>
</evidence>
<name>A0A2G2YVC8_CAPAN</name>
<dbReference type="InterPro" id="IPR044647">
    <property type="entry name" value="RTNLB17/18/21"/>
</dbReference>
<feature type="domain" description="Reticulon" evidence="8">
    <location>
        <begin position="634"/>
        <end position="798"/>
    </location>
</feature>
<comment type="caution">
    <text evidence="9">The sequence shown here is derived from an EMBL/GenBank/DDBJ whole genome shotgun (WGS) entry which is preliminary data.</text>
</comment>
<feature type="transmembrane region" description="Helical" evidence="6">
    <location>
        <begin position="744"/>
        <end position="763"/>
    </location>
</feature>
<feature type="compositionally biased region" description="Acidic residues" evidence="7">
    <location>
        <begin position="48"/>
        <end position="57"/>
    </location>
</feature>
<dbReference type="EMBL" id="AYRZ02000009">
    <property type="protein sequence ID" value="PHT73728.1"/>
    <property type="molecule type" value="Genomic_DNA"/>
</dbReference>
<dbReference type="STRING" id="4072.A0A2G2YVC8"/>